<dbReference type="Pfam" id="PF13671">
    <property type="entry name" value="AAA_33"/>
    <property type="match status" value="1"/>
</dbReference>
<feature type="region of interest" description="Disordered" evidence="1">
    <location>
        <begin position="1"/>
        <end position="84"/>
    </location>
</feature>
<accession>A0A812WYG6</accession>
<dbReference type="Proteomes" id="UP000649617">
    <property type="component" value="Unassembled WGS sequence"/>
</dbReference>
<dbReference type="AlphaFoldDB" id="A0A812WYG6"/>
<feature type="compositionally biased region" description="Low complexity" evidence="1">
    <location>
        <begin position="481"/>
        <end position="496"/>
    </location>
</feature>
<organism evidence="2 3">
    <name type="scientific">Symbiodinium pilosum</name>
    <name type="common">Dinoflagellate</name>
    <dbReference type="NCBI Taxonomy" id="2952"/>
    <lineage>
        <taxon>Eukaryota</taxon>
        <taxon>Sar</taxon>
        <taxon>Alveolata</taxon>
        <taxon>Dinophyceae</taxon>
        <taxon>Suessiales</taxon>
        <taxon>Symbiodiniaceae</taxon>
        <taxon>Symbiodinium</taxon>
    </lineage>
</organism>
<feature type="compositionally biased region" description="Polar residues" evidence="1">
    <location>
        <begin position="1"/>
        <end position="10"/>
    </location>
</feature>
<dbReference type="PANTHER" id="PTHR13308">
    <property type="entry name" value="NEDD4-BINDING PROTEIN 2-LIKE 1"/>
    <property type="match status" value="1"/>
</dbReference>
<dbReference type="Gene3D" id="3.40.50.300">
    <property type="entry name" value="P-loop containing nucleotide triphosphate hydrolases"/>
    <property type="match status" value="1"/>
</dbReference>
<sequence>MATLMASSSGPRPKRPKAGADAKKGPPRKRPAQRAPAKSKKAKSPKAQKRMKRPAGTAGAPKKRPAKARQTPKRGKPAKQGKAKILPRTMAGVFAAVLRSIDLSAPYRKILYVMRGPPGCGKSTVARKLLARHLKEQGVRWNPSGASSAVSPVSRAFVCSTDDFFTQVDDLGTTKYTFDPRRLGELHQKNQARCEEAMLLSRTPLFVDNTNIALWEMASYVELAARHGYSVMIIGPEELGEGALDLATLVRRCQKRAAGEEEKEIPQSVLERMLNRYEELPEDLRGQYWPADAEQLEPVRTAKRPEPPPRFRYAGLDVEEQILDAMASVELAAEFWEASGADMPPQGERHLLAARGMSVWQVPQRLHVTVNYFGKDTAGKEAASKLLGRSFGVKVTGLVFICGGGLLCATCEFDEQDLATLSELAGDGWRPHITLLHSGSWRAKNSNDVLEGMEKAIRSSTAAAAMKVDSGAVEVDETQLDDATQTDTDAQPQLAAPSEPEALEGTVPAETAGAAPATSCSLLPQDSSRTSEAVLTTPTPGLQVLRGLEVCEKTVDVGIMQFPAVDLGPCAKWNKDALMLRALALSAVLDAIALVYYAVTSPWLTTLAHACAICMGAEPRLRQVPAALSRTAKYKLA</sequence>
<dbReference type="InterPro" id="IPR026302">
    <property type="entry name" value="NEDD4-bd_p2"/>
</dbReference>
<comment type="caution">
    <text evidence="2">The sequence shown here is derived from an EMBL/GenBank/DDBJ whole genome shotgun (WGS) entry which is preliminary data.</text>
</comment>
<dbReference type="InterPro" id="IPR027417">
    <property type="entry name" value="P-loop_NTPase"/>
</dbReference>
<proteinExistence type="predicted"/>
<gene>
    <name evidence="2" type="primary">N4bp2l1</name>
    <name evidence="2" type="ORF">SPIL2461_LOCUS20085</name>
</gene>
<reference evidence="2" key="1">
    <citation type="submission" date="2021-02" db="EMBL/GenBank/DDBJ databases">
        <authorList>
            <person name="Dougan E. K."/>
            <person name="Rhodes N."/>
            <person name="Thang M."/>
            <person name="Chan C."/>
        </authorList>
    </citation>
    <scope>NUCLEOTIDE SEQUENCE</scope>
</reference>
<evidence type="ECO:0000313" key="3">
    <source>
        <dbReference type="Proteomes" id="UP000649617"/>
    </source>
</evidence>
<dbReference type="OrthoDB" id="3231855at2759"/>
<protein>
    <submittedName>
        <fullName evidence="2">N4bp2l1 protein</fullName>
    </submittedName>
</protein>
<dbReference type="EMBL" id="CAJNIZ010045062">
    <property type="protein sequence ID" value="CAE7709374.1"/>
    <property type="molecule type" value="Genomic_DNA"/>
</dbReference>
<dbReference type="SUPFAM" id="SSF52540">
    <property type="entry name" value="P-loop containing nucleoside triphosphate hydrolases"/>
    <property type="match status" value="1"/>
</dbReference>
<feature type="compositionally biased region" description="Basic residues" evidence="1">
    <location>
        <begin position="25"/>
        <end position="53"/>
    </location>
</feature>
<feature type="region of interest" description="Disordered" evidence="1">
    <location>
        <begin position="480"/>
        <end position="503"/>
    </location>
</feature>
<name>A0A812WYG6_SYMPI</name>
<evidence type="ECO:0000256" key="1">
    <source>
        <dbReference type="SAM" id="MobiDB-lite"/>
    </source>
</evidence>
<evidence type="ECO:0000313" key="2">
    <source>
        <dbReference type="EMBL" id="CAE7709374.1"/>
    </source>
</evidence>
<feature type="compositionally biased region" description="Basic residues" evidence="1">
    <location>
        <begin position="61"/>
        <end position="82"/>
    </location>
</feature>
<keyword evidence="3" id="KW-1185">Reference proteome</keyword>
<dbReference type="PANTHER" id="PTHR13308:SF40">
    <property type="entry name" value="NEDD4-BINDING PROTEIN 2-LIKE 1"/>
    <property type="match status" value="1"/>
</dbReference>